<dbReference type="Gene3D" id="2.160.20.20">
    <property type="match status" value="2"/>
</dbReference>
<evidence type="ECO:0000313" key="3">
    <source>
        <dbReference type="Proteomes" id="UP000765338"/>
    </source>
</evidence>
<sequence length="1251" mass="126059">MPTITFGNTSYSYDSKYDKLTSLGVSQAPARWTQILSGSTDSQGTSIDIKNFYVSGASPFTYIISTGANSGATGTSTAYSLAYAYNHVISNAIAVDGGSLAIIGNGGRMYGATALYNASIEAVGSGVISGGVVGSSGAIFAGAVSADNPNLNGFGTVLNPVVGSAGYALVGGGGNDFIIKGFQVNGVGGLMSGGTFNPGSLYGVGNGGVGTGGTIFGSQAVFSNGTSINQLFVGGSSVQIVVSNGLSSNATILGGTLYNSGGSSQSPTVASGGLLHVIGGTYVSWLHAGYKAEFGSYGQGTTADSVILNGGTELVGSDGSALRSIISSGGIDIISGGTSISPTVKGGTEFVTSGGTVSNATITSGGSAFITSSSLVSGLTASSQGYAELSSGAIGSEFVASSGGSIQINNGGTVNHLVMNGGAGGVSGGIVTGGATINSPNSRFTINNGGTVDYVLASAGTAIAMSGASVTSGMFAAGTTANVVAAGASISTMMAGSSGVGGTVTIGSGGVVNSISIQNAGTAIISNGGTLANILTVSAGAASVLSGGQFVSGATVVASGGTVVSGGRTSAIPASVSIDSGNLLTELDIGSSATASIINRTIGTLNATGGVDTIGSGASILTLNALGGTQVISSGGFVSALNAQSGGTSVIGSKSLVSSLTAASGASITISSGATVPNVMLSGATLQIPAGGAGVQVLSAVSGATGVISAGAKLDSMFLSSAKATVASGVFISKLTILSGASGVLMPGATVQNIEIGNGGWVSGATVSNNSELIVSSGGTAIQSVITYDSGTTRATTPASVIQSGGVVSNATIAGATGSVNRENLGGLLTVESGATLVNTSMGYNARIKLNGMSYDDQNKSVTISGNTLTVTEKGQTWSMSLAGSYDPTGFVLSDDGQGNSFLIYQKCFLAGSMIRTPKGEKAVERLRKGEQVCIHVDGREETREITGVIQRRARVDSSKPEDMAGWSVIIAKDAFGKGLPNKDLSVTPEHCFYFEGKFVPVRMLVNGTSIRYDHSQVEYDYYHVKTEPHSIIWANDVLTESWLDTDEQDIYQPDSSTDGAMRLVERQQLNWNEHAAAPLDVSQDFVKPLHTSFADRAKELGLTKAETSSETLADDMTTDPAPYIRLDDGRTLRPQRHEAGRYLFALPAHARRVVLGSRTFRPSEAVGPHLDDRRELGMLVGQVSVWAGGQEHIITRHLTEKLLEGWDVIEAGPHRWTKGEAELLLHDAPSSSTGQHMLSIEVQAGGPYRK</sequence>
<dbReference type="Gene3D" id="2.170.16.10">
    <property type="entry name" value="Hedgehog/Intein (Hint) domain"/>
    <property type="match status" value="1"/>
</dbReference>
<dbReference type="SUPFAM" id="SSF51294">
    <property type="entry name" value="Hedgehog/intein (Hint) domain"/>
    <property type="match status" value="1"/>
</dbReference>
<name>A0ABR5ZT97_9PROT</name>
<comment type="caution">
    <text evidence="2">The sequence shown here is derived from an EMBL/GenBank/DDBJ whole genome shotgun (WGS) entry which is preliminary data.</text>
</comment>
<dbReference type="Proteomes" id="UP000765338">
    <property type="component" value="Unassembled WGS sequence"/>
</dbReference>
<evidence type="ECO:0000313" key="2">
    <source>
        <dbReference type="EMBL" id="MBA5727521.1"/>
    </source>
</evidence>
<dbReference type="EMBL" id="PDLY01000003">
    <property type="protein sequence ID" value="MBA5727521.1"/>
    <property type="molecule type" value="Genomic_DNA"/>
</dbReference>
<protein>
    <recommendedName>
        <fullName evidence="1">Hedgehog/Intein (Hint) domain-containing protein</fullName>
    </recommendedName>
</protein>
<keyword evidence="3" id="KW-1185">Reference proteome</keyword>
<organism evidence="2 3">
    <name type="scientific">Bombella mellum</name>
    <dbReference type="NCBI Taxonomy" id="2039288"/>
    <lineage>
        <taxon>Bacteria</taxon>
        <taxon>Pseudomonadati</taxon>
        <taxon>Pseudomonadota</taxon>
        <taxon>Alphaproteobacteria</taxon>
        <taxon>Acetobacterales</taxon>
        <taxon>Acetobacteraceae</taxon>
        <taxon>Bombella</taxon>
    </lineage>
</organism>
<dbReference type="InterPro" id="IPR012332">
    <property type="entry name" value="Autotransporter_pectin_lyase_C"/>
</dbReference>
<gene>
    <name evidence="2" type="ORF">CPA56_05945</name>
</gene>
<dbReference type="InterPro" id="IPR028992">
    <property type="entry name" value="Hedgehog/Intein_dom"/>
</dbReference>
<feature type="domain" description="Hedgehog/Intein (Hint)" evidence="1">
    <location>
        <begin position="908"/>
        <end position="1046"/>
    </location>
</feature>
<dbReference type="RefSeq" id="WP_182041111.1">
    <property type="nucleotide sequence ID" value="NZ_PDLY01000003.1"/>
</dbReference>
<dbReference type="InterPro" id="IPR036844">
    <property type="entry name" value="Hint_dom_sf"/>
</dbReference>
<accession>A0ABR5ZT97</accession>
<evidence type="ECO:0000259" key="1">
    <source>
        <dbReference type="Pfam" id="PF13403"/>
    </source>
</evidence>
<reference evidence="2 3" key="1">
    <citation type="submission" date="2017-10" db="EMBL/GenBank/DDBJ databases">
        <authorList>
            <person name="Jakob F."/>
        </authorList>
    </citation>
    <scope>NUCLEOTIDE SEQUENCE [LARGE SCALE GENOMIC DNA]</scope>
    <source>
        <strain evidence="2 3">TMW 2.1889</strain>
    </source>
</reference>
<proteinExistence type="predicted"/>
<dbReference type="Pfam" id="PF13403">
    <property type="entry name" value="Hint_2"/>
    <property type="match status" value="1"/>
</dbReference>